<evidence type="ECO:0000256" key="4">
    <source>
        <dbReference type="ARBA" id="ARBA00023242"/>
    </source>
</evidence>
<protein>
    <recommendedName>
        <fullName evidence="5">Zn(2)-C6 fungal-type domain-containing protein</fullName>
    </recommendedName>
</protein>
<dbReference type="InterPro" id="IPR001138">
    <property type="entry name" value="Zn2Cys6_DnaBD"/>
</dbReference>
<proteinExistence type="predicted"/>
<comment type="caution">
    <text evidence="6">The sequence shown here is derived from an EMBL/GenBank/DDBJ whole genome shotgun (WGS) entry which is preliminary data.</text>
</comment>
<dbReference type="SUPFAM" id="SSF57701">
    <property type="entry name" value="Zn2/Cys6 DNA-binding domain"/>
    <property type="match status" value="1"/>
</dbReference>
<dbReference type="GO" id="GO:0003677">
    <property type="term" value="F:DNA binding"/>
    <property type="evidence" value="ECO:0007669"/>
    <property type="project" value="UniProtKB-KW"/>
</dbReference>
<name>A0AAV9NVM9_9EURO</name>
<keyword evidence="4" id="KW-0539">Nucleus</keyword>
<evidence type="ECO:0000259" key="5">
    <source>
        <dbReference type="SMART" id="SM00066"/>
    </source>
</evidence>
<keyword evidence="2" id="KW-0238">DNA-binding</keyword>
<dbReference type="SMART" id="SM00066">
    <property type="entry name" value="GAL4"/>
    <property type="match status" value="1"/>
</dbReference>
<dbReference type="AlphaFoldDB" id="A0AAV9NVM9"/>
<reference evidence="6 7" key="1">
    <citation type="submission" date="2023-08" db="EMBL/GenBank/DDBJ databases">
        <title>Black Yeasts Isolated from many extreme environments.</title>
        <authorList>
            <person name="Coleine C."/>
            <person name="Stajich J.E."/>
            <person name="Selbmann L."/>
        </authorList>
    </citation>
    <scope>NUCLEOTIDE SEQUENCE [LARGE SCALE GENOMIC DNA]</scope>
    <source>
        <strain evidence="6 7">CCFEE 5792</strain>
    </source>
</reference>
<dbReference type="Proteomes" id="UP001358417">
    <property type="component" value="Unassembled WGS sequence"/>
</dbReference>
<gene>
    <name evidence="6" type="ORF">LTR84_000815</name>
</gene>
<dbReference type="RefSeq" id="XP_064712304.1">
    <property type="nucleotide sequence ID" value="XM_064844444.1"/>
</dbReference>
<dbReference type="EMBL" id="JAVRRD010000001">
    <property type="protein sequence ID" value="KAK5064980.1"/>
    <property type="molecule type" value="Genomic_DNA"/>
</dbReference>
<keyword evidence="3" id="KW-0804">Transcription</keyword>
<evidence type="ECO:0000256" key="1">
    <source>
        <dbReference type="ARBA" id="ARBA00023015"/>
    </source>
</evidence>
<dbReference type="GeneID" id="89969037"/>
<sequence length="244" mass="27530">MVNHGMSRACVGCKQKRKKCDEGRPTHVFPARASNKHLANFDTSLAWLYVDRLTFIQACQRCLKRGDGCFYPNTALQFFRHEYDDKRRSATRIRPRKCADISLLSQPSSDRLDQKVDIDQLAITICVEEYTAISQDLSVSRGYLSSLRAMILMLGPGSIIAESARLVGLVTLGNKLQRPDIVRRASVLYPYILRSFQLAISKTPSSSTVESLTTIVLLGLYERLLSCPWGNEGQEYTTINQFVE</sequence>
<evidence type="ECO:0000256" key="3">
    <source>
        <dbReference type="ARBA" id="ARBA00023163"/>
    </source>
</evidence>
<dbReference type="GO" id="GO:0008270">
    <property type="term" value="F:zinc ion binding"/>
    <property type="evidence" value="ECO:0007669"/>
    <property type="project" value="InterPro"/>
</dbReference>
<evidence type="ECO:0000256" key="2">
    <source>
        <dbReference type="ARBA" id="ARBA00023125"/>
    </source>
</evidence>
<evidence type="ECO:0000313" key="7">
    <source>
        <dbReference type="Proteomes" id="UP001358417"/>
    </source>
</evidence>
<keyword evidence="7" id="KW-1185">Reference proteome</keyword>
<keyword evidence="1" id="KW-0805">Transcription regulation</keyword>
<dbReference type="GO" id="GO:0000981">
    <property type="term" value="F:DNA-binding transcription factor activity, RNA polymerase II-specific"/>
    <property type="evidence" value="ECO:0007669"/>
    <property type="project" value="InterPro"/>
</dbReference>
<dbReference type="InterPro" id="IPR036864">
    <property type="entry name" value="Zn2-C6_fun-type_DNA-bd_sf"/>
</dbReference>
<evidence type="ECO:0000313" key="6">
    <source>
        <dbReference type="EMBL" id="KAK5064980.1"/>
    </source>
</evidence>
<dbReference type="CDD" id="cd00067">
    <property type="entry name" value="GAL4"/>
    <property type="match status" value="1"/>
</dbReference>
<accession>A0AAV9NVM9</accession>
<organism evidence="6 7">
    <name type="scientific">Exophiala bonariae</name>
    <dbReference type="NCBI Taxonomy" id="1690606"/>
    <lineage>
        <taxon>Eukaryota</taxon>
        <taxon>Fungi</taxon>
        <taxon>Dikarya</taxon>
        <taxon>Ascomycota</taxon>
        <taxon>Pezizomycotina</taxon>
        <taxon>Eurotiomycetes</taxon>
        <taxon>Chaetothyriomycetidae</taxon>
        <taxon>Chaetothyriales</taxon>
        <taxon>Herpotrichiellaceae</taxon>
        <taxon>Exophiala</taxon>
    </lineage>
</organism>
<feature type="domain" description="Zn(2)-C6 fungal-type" evidence="5">
    <location>
        <begin position="4"/>
        <end position="80"/>
    </location>
</feature>